<evidence type="ECO:0000313" key="4">
    <source>
        <dbReference type="Proteomes" id="UP000219565"/>
    </source>
</evidence>
<evidence type="ECO:0000256" key="1">
    <source>
        <dbReference type="SAM" id="Phobius"/>
    </source>
</evidence>
<feature type="transmembrane region" description="Helical" evidence="1">
    <location>
        <begin position="196"/>
        <end position="219"/>
    </location>
</feature>
<feature type="domain" description="DUF418" evidence="2">
    <location>
        <begin position="199"/>
        <end position="337"/>
    </location>
</feature>
<feature type="transmembrane region" description="Helical" evidence="1">
    <location>
        <begin position="161"/>
        <end position="184"/>
    </location>
</feature>
<dbReference type="EMBL" id="OBEG01000003">
    <property type="protein sequence ID" value="SNY81591.1"/>
    <property type="molecule type" value="Genomic_DNA"/>
</dbReference>
<sequence length="357" mass="38967">MRALVTASTHLRHYCRGMYDVAARERIHELDAVRGFALCGILVVNIWQITDMTATVPSGAAMDPVRHVLSVVVEERFFPIFSFLFGLSFAMFLDGAAERTDRLRVVLARRLIALSMLGLVHQIFQPGEALLPYAVVGLVILLPASALPSWLVLVAGLVGTLGVALTLGGGLALVPGLFLLGLAAERFGLVDILRGHVWPIAAVFVLALPAAIATAVWQWRTPYLELWTSSIEPIAGLLGAIAYSTGLLLVLRTGFGEVVAEVLEPMGRMALTNYVSATALILLAEGRLHLGGTTRYPALLGLAAAILLFQAFVSYLWMSWLRYGPLEWVWRCVTWWRIVPIRKPEPEGIASIGLPRR</sequence>
<dbReference type="AlphaFoldDB" id="A0A285LDX3"/>
<keyword evidence="1" id="KW-0472">Membrane</keyword>
<dbReference type="STRING" id="1379680.GCA_001612615_05590"/>
<evidence type="ECO:0000313" key="3">
    <source>
        <dbReference type="EMBL" id="SNY81591.1"/>
    </source>
</evidence>
<feature type="transmembrane region" description="Helical" evidence="1">
    <location>
        <begin position="107"/>
        <end position="124"/>
    </location>
</feature>
<gene>
    <name evidence="3" type="ORF">SAMN04244553_3193</name>
</gene>
<keyword evidence="1" id="KW-0812">Transmembrane</keyword>
<dbReference type="PANTHER" id="PTHR30590">
    <property type="entry name" value="INNER MEMBRANE PROTEIN"/>
    <property type="match status" value="1"/>
</dbReference>
<keyword evidence="1" id="KW-1133">Transmembrane helix</keyword>
<dbReference type="InterPro" id="IPR052529">
    <property type="entry name" value="Bact_Transport_Assoc"/>
</dbReference>
<feature type="transmembrane region" description="Helical" evidence="1">
    <location>
        <begin position="77"/>
        <end position="95"/>
    </location>
</feature>
<feature type="transmembrane region" description="Helical" evidence="1">
    <location>
        <begin position="130"/>
        <end position="154"/>
    </location>
</feature>
<feature type="transmembrane region" description="Helical" evidence="1">
    <location>
        <begin position="32"/>
        <end position="50"/>
    </location>
</feature>
<proteinExistence type="predicted"/>
<feature type="transmembrane region" description="Helical" evidence="1">
    <location>
        <begin position="266"/>
        <end position="284"/>
    </location>
</feature>
<dbReference type="PANTHER" id="PTHR30590:SF3">
    <property type="entry name" value="HYPOTHETICAL MEMBRANE SPANNING PROTEIN"/>
    <property type="match status" value="1"/>
</dbReference>
<organism evidence="3 4">
    <name type="scientific">Nocardia amikacinitolerans</name>
    <dbReference type="NCBI Taxonomy" id="756689"/>
    <lineage>
        <taxon>Bacteria</taxon>
        <taxon>Bacillati</taxon>
        <taxon>Actinomycetota</taxon>
        <taxon>Actinomycetes</taxon>
        <taxon>Mycobacteriales</taxon>
        <taxon>Nocardiaceae</taxon>
        <taxon>Nocardia</taxon>
    </lineage>
</organism>
<protein>
    <submittedName>
        <fullName evidence="3">Uncharacterized membrane protein YeiB</fullName>
    </submittedName>
</protein>
<reference evidence="4" key="1">
    <citation type="submission" date="2017-09" db="EMBL/GenBank/DDBJ databases">
        <authorList>
            <person name="Varghese N."/>
            <person name="Submissions S."/>
        </authorList>
    </citation>
    <scope>NUCLEOTIDE SEQUENCE [LARGE SCALE GENOMIC DNA]</scope>
    <source>
        <strain evidence="4">DSM 45537</strain>
    </source>
</reference>
<evidence type="ECO:0000259" key="2">
    <source>
        <dbReference type="Pfam" id="PF04235"/>
    </source>
</evidence>
<name>A0A285LDX3_9NOCA</name>
<dbReference type="InterPro" id="IPR007349">
    <property type="entry name" value="DUF418"/>
</dbReference>
<feature type="transmembrane region" description="Helical" evidence="1">
    <location>
        <begin position="296"/>
        <end position="318"/>
    </location>
</feature>
<dbReference type="Proteomes" id="UP000219565">
    <property type="component" value="Unassembled WGS sequence"/>
</dbReference>
<dbReference type="Pfam" id="PF04235">
    <property type="entry name" value="DUF418"/>
    <property type="match status" value="1"/>
</dbReference>
<keyword evidence="4" id="KW-1185">Reference proteome</keyword>
<feature type="transmembrane region" description="Helical" evidence="1">
    <location>
        <begin position="231"/>
        <end position="251"/>
    </location>
</feature>
<accession>A0A285LDX3</accession>